<dbReference type="InterPro" id="IPR006260">
    <property type="entry name" value="TonB/TolA_C"/>
</dbReference>
<comment type="similarity">
    <text evidence="2 10">Belongs to the TonB family.</text>
</comment>
<evidence type="ECO:0000256" key="2">
    <source>
        <dbReference type="ARBA" id="ARBA00006555"/>
    </source>
</evidence>
<evidence type="ECO:0000256" key="5">
    <source>
        <dbReference type="ARBA" id="ARBA00022519"/>
    </source>
</evidence>
<keyword evidence="3 10" id="KW-0813">Transport</keyword>
<evidence type="ECO:0000256" key="1">
    <source>
        <dbReference type="ARBA" id="ARBA00004383"/>
    </source>
</evidence>
<dbReference type="InterPro" id="IPR037682">
    <property type="entry name" value="TonB_C"/>
</dbReference>
<dbReference type="Gene3D" id="3.30.1150.10">
    <property type="match status" value="1"/>
</dbReference>
<dbReference type="PANTHER" id="PTHR33446:SF14">
    <property type="entry name" value="PROTEIN TONB"/>
    <property type="match status" value="1"/>
</dbReference>
<gene>
    <name evidence="12" type="ORF">WNY77_05995</name>
</gene>
<name>A0ABU9STP0_9ALTE</name>
<evidence type="ECO:0000313" key="12">
    <source>
        <dbReference type="EMBL" id="MEM5496940.1"/>
    </source>
</evidence>
<comment type="function">
    <text evidence="10">Interacts with outer membrane receptor proteins that carry out high-affinity binding and energy dependent uptake into the periplasmic space of specific substrates. It could act to transduce energy from the cytoplasmic membrane to specific energy-requiring processes in the outer membrane, resulting in the release into the periplasm of ligands bound by these outer membrane proteins.</text>
</comment>
<comment type="subcellular location">
    <subcellularLocation>
        <location evidence="1 10">Cell inner membrane</location>
        <topology evidence="1 10">Single-pass membrane protein</topology>
        <orientation evidence="1 10">Periplasmic side</orientation>
    </subcellularLocation>
</comment>
<dbReference type="InterPro" id="IPR003538">
    <property type="entry name" value="TonB"/>
</dbReference>
<evidence type="ECO:0000256" key="7">
    <source>
        <dbReference type="ARBA" id="ARBA00022927"/>
    </source>
</evidence>
<dbReference type="RefSeq" id="WP_342881191.1">
    <property type="nucleotide sequence ID" value="NZ_JBBMQS010000003.1"/>
</dbReference>
<evidence type="ECO:0000259" key="11">
    <source>
        <dbReference type="PROSITE" id="PS52015"/>
    </source>
</evidence>
<proteinExistence type="inferred from homology"/>
<protein>
    <recommendedName>
        <fullName evidence="10">Protein TonB</fullName>
    </recommendedName>
</protein>
<comment type="caution">
    <text evidence="12">The sequence shown here is derived from an EMBL/GenBank/DDBJ whole genome shotgun (WGS) entry which is preliminary data.</text>
</comment>
<keyword evidence="13" id="KW-1185">Reference proteome</keyword>
<dbReference type="PANTHER" id="PTHR33446">
    <property type="entry name" value="PROTEIN TONB-RELATED"/>
    <property type="match status" value="1"/>
</dbReference>
<evidence type="ECO:0000256" key="3">
    <source>
        <dbReference type="ARBA" id="ARBA00022448"/>
    </source>
</evidence>
<keyword evidence="5 10" id="KW-0997">Cell inner membrane</keyword>
<keyword evidence="9" id="KW-0472">Membrane</keyword>
<evidence type="ECO:0000256" key="10">
    <source>
        <dbReference type="RuleBase" id="RU362123"/>
    </source>
</evidence>
<dbReference type="Proteomes" id="UP001461163">
    <property type="component" value="Unassembled WGS sequence"/>
</dbReference>
<accession>A0ABU9STP0</accession>
<reference evidence="12 13" key="1">
    <citation type="submission" date="2024-03" db="EMBL/GenBank/DDBJ databases">
        <title>Community enrichment and isolation of bacterial strains for fucoidan degradation.</title>
        <authorList>
            <person name="Sichert A."/>
        </authorList>
    </citation>
    <scope>NUCLEOTIDE SEQUENCE [LARGE SCALE GENOMIC DNA]</scope>
    <source>
        <strain evidence="12 13">AS12</strain>
    </source>
</reference>
<evidence type="ECO:0000256" key="8">
    <source>
        <dbReference type="ARBA" id="ARBA00022989"/>
    </source>
</evidence>
<dbReference type="EMBL" id="JBBMQS010000003">
    <property type="protein sequence ID" value="MEM5496940.1"/>
    <property type="molecule type" value="Genomic_DNA"/>
</dbReference>
<keyword evidence="6" id="KW-0812">Transmembrane</keyword>
<keyword evidence="4 10" id="KW-1003">Cell membrane</keyword>
<feature type="domain" description="TonB C-terminal" evidence="11">
    <location>
        <begin position="42"/>
        <end position="139"/>
    </location>
</feature>
<dbReference type="PROSITE" id="PS52015">
    <property type="entry name" value="TONB_CTD"/>
    <property type="match status" value="1"/>
</dbReference>
<dbReference type="PRINTS" id="PR01374">
    <property type="entry name" value="TONBPROTEIN"/>
</dbReference>
<organism evidence="12 13">
    <name type="scientific">Paraglaciecola mesophila</name>
    <dbReference type="NCBI Taxonomy" id="197222"/>
    <lineage>
        <taxon>Bacteria</taxon>
        <taxon>Pseudomonadati</taxon>
        <taxon>Pseudomonadota</taxon>
        <taxon>Gammaproteobacteria</taxon>
        <taxon>Alteromonadales</taxon>
        <taxon>Alteromonadaceae</taxon>
        <taxon>Paraglaciecola</taxon>
    </lineage>
</organism>
<evidence type="ECO:0000256" key="9">
    <source>
        <dbReference type="ARBA" id="ARBA00023136"/>
    </source>
</evidence>
<keyword evidence="10" id="KW-0735">Signal-anchor</keyword>
<dbReference type="Pfam" id="PF03544">
    <property type="entry name" value="TonB_C"/>
    <property type="match status" value="1"/>
</dbReference>
<dbReference type="SUPFAM" id="SSF74653">
    <property type="entry name" value="TolA/TonB C-terminal domain"/>
    <property type="match status" value="1"/>
</dbReference>
<dbReference type="NCBIfam" id="TIGR01352">
    <property type="entry name" value="tonB_Cterm"/>
    <property type="match status" value="1"/>
</dbReference>
<evidence type="ECO:0000313" key="13">
    <source>
        <dbReference type="Proteomes" id="UP001461163"/>
    </source>
</evidence>
<evidence type="ECO:0000256" key="4">
    <source>
        <dbReference type="ARBA" id="ARBA00022475"/>
    </source>
</evidence>
<evidence type="ECO:0000256" key="6">
    <source>
        <dbReference type="ARBA" id="ARBA00022692"/>
    </source>
</evidence>
<keyword evidence="8" id="KW-1133">Transmembrane helix</keyword>
<keyword evidence="7 10" id="KW-0653">Protein transport</keyword>
<dbReference type="InterPro" id="IPR051045">
    <property type="entry name" value="TonB-dependent_transducer"/>
</dbReference>
<sequence>MNFSGKFFLLGTASLITCYAIGETLPQVQKTTVNEPSTVLLESAKLPEPIKRVEPKYPVNMARKGAEGWVQLNFVVGTDGSVNNIVVVDSTGMKGFEKAAVNALKNWEYSPAYVDGKPVEQCHNKVQLDFRIGGTNKGVRRKFKSDYKDVLEALSNNDLVLASQLSEEMQRKGLLNTREFALYALLRADLAKAQDDPVEELKYVKRIVRTDNNDDYLGAESYRVLLNRLFALQLQQSKYLDVLDTFQRIETQQNNDENIALLKPYVTKVLNLLKSEKMISIPGKVKQDGDWWHDLSRSTFSLNHVNGKLNSVELRCHNKRELYSATTDSVWHIPASWGRCSVRIIGESDSQFTLLEMPNQPEQS</sequence>